<dbReference type="STRING" id="7176.B0XC31"/>
<dbReference type="InParanoid" id="B0XC31"/>
<dbReference type="PANTHER" id="PTHR11726">
    <property type="entry name" value="60S RIBOSOMAL PROTEIN L10"/>
    <property type="match status" value="1"/>
</dbReference>
<accession>B0XC31</accession>
<evidence type="ECO:0000313" key="4">
    <source>
        <dbReference type="Proteomes" id="UP000002320"/>
    </source>
</evidence>
<dbReference type="VEuPathDB" id="VectorBase:CPIJ017073"/>
<keyword evidence="4" id="KW-1185">Reference proteome</keyword>
<proteinExistence type="predicted"/>
<gene>
    <name evidence="3" type="primary">6050640</name>
    <name evidence="2" type="ORF">CpipJ_CPIJ017073</name>
</gene>
<dbReference type="GO" id="GO:0006412">
    <property type="term" value="P:translation"/>
    <property type="evidence" value="ECO:0007669"/>
    <property type="project" value="InterPro"/>
</dbReference>
<dbReference type="OrthoDB" id="10258869at2759"/>
<dbReference type="Gene3D" id="3.90.1170.10">
    <property type="entry name" value="Ribosomal protein L10e/L16"/>
    <property type="match status" value="1"/>
</dbReference>
<dbReference type="InterPro" id="IPR001197">
    <property type="entry name" value="Ribosomal_uL16_euk_arch"/>
</dbReference>
<evidence type="ECO:0000313" key="3">
    <source>
        <dbReference type="EnsemblMetazoa" id="CPIJ017073-PA"/>
    </source>
</evidence>
<feature type="compositionally biased region" description="Basic residues" evidence="1">
    <location>
        <begin position="72"/>
        <end position="82"/>
    </location>
</feature>
<dbReference type="GO" id="GO:0003735">
    <property type="term" value="F:structural constituent of ribosome"/>
    <property type="evidence" value="ECO:0007669"/>
    <property type="project" value="InterPro"/>
</dbReference>
<protein>
    <submittedName>
        <fullName evidence="2 3">Uncharacterized protein</fullName>
    </submittedName>
</protein>
<dbReference type="EMBL" id="DS232673">
    <property type="protein sequence ID" value="EDS44637.1"/>
    <property type="molecule type" value="Genomic_DNA"/>
</dbReference>
<dbReference type="AlphaFoldDB" id="B0XC31"/>
<dbReference type="SUPFAM" id="SSF54686">
    <property type="entry name" value="Ribosomal protein L16p/L10e"/>
    <property type="match status" value="1"/>
</dbReference>
<dbReference type="eggNOG" id="KOG0857">
    <property type="taxonomic scope" value="Eukaryota"/>
</dbReference>
<evidence type="ECO:0000313" key="2">
    <source>
        <dbReference type="EMBL" id="EDS44637.1"/>
    </source>
</evidence>
<dbReference type="VEuPathDB" id="VectorBase:CQUJHB000366"/>
<reference evidence="3" key="2">
    <citation type="submission" date="2020-05" db="UniProtKB">
        <authorList>
            <consortium name="EnsemblMetazoa"/>
        </authorList>
    </citation>
    <scope>IDENTIFICATION</scope>
    <source>
        <strain evidence="3">JHB</strain>
    </source>
</reference>
<dbReference type="Gene3D" id="3.30.60.300">
    <property type="match status" value="1"/>
</dbReference>
<dbReference type="HOGENOM" id="CLU_1230984_0_0_1"/>
<dbReference type="GO" id="GO:0005840">
    <property type="term" value="C:ribosome"/>
    <property type="evidence" value="ECO:0007669"/>
    <property type="project" value="InterPro"/>
</dbReference>
<feature type="region of interest" description="Disordered" evidence="1">
    <location>
        <begin position="72"/>
        <end position="101"/>
    </location>
</feature>
<evidence type="ECO:0000256" key="1">
    <source>
        <dbReference type="SAM" id="MobiDB-lite"/>
    </source>
</evidence>
<name>B0XC31_CULQU</name>
<dbReference type="EnsemblMetazoa" id="CPIJ017073-RA">
    <property type="protein sequence ID" value="CPIJ017073-PA"/>
    <property type="gene ID" value="CPIJ017073"/>
</dbReference>
<dbReference type="Proteomes" id="UP000002320">
    <property type="component" value="Unassembled WGS sequence"/>
</dbReference>
<dbReference type="InterPro" id="IPR036920">
    <property type="entry name" value="Ribosomal_uL16_sf"/>
</dbReference>
<reference evidence="2" key="1">
    <citation type="submission" date="2007-03" db="EMBL/GenBank/DDBJ databases">
        <title>Annotation of Culex pipiens quinquefasciatus.</title>
        <authorList>
            <consortium name="The Broad Institute Genome Sequencing Platform"/>
            <person name="Atkinson P.W."/>
            <person name="Hemingway J."/>
            <person name="Christensen B.M."/>
            <person name="Higgs S."/>
            <person name="Kodira C."/>
            <person name="Hannick L."/>
            <person name="Megy K."/>
            <person name="O'Leary S."/>
            <person name="Pearson M."/>
            <person name="Haas B.J."/>
            <person name="Mauceli E."/>
            <person name="Wortman J.R."/>
            <person name="Lee N.H."/>
            <person name="Guigo R."/>
            <person name="Stanke M."/>
            <person name="Alvarado L."/>
            <person name="Amedeo P."/>
            <person name="Antoine C.H."/>
            <person name="Arensburger P."/>
            <person name="Bidwell S.L."/>
            <person name="Crawford M."/>
            <person name="Camaro F."/>
            <person name="Devon K."/>
            <person name="Engels R."/>
            <person name="Hammond M."/>
            <person name="Howarth C."/>
            <person name="Koehrsen M."/>
            <person name="Lawson D."/>
            <person name="Montgomery P."/>
            <person name="Nene V."/>
            <person name="Nusbaum C."/>
            <person name="Puiu D."/>
            <person name="Romero-Severson J."/>
            <person name="Severson D.W."/>
            <person name="Shumway M."/>
            <person name="Sisk P."/>
            <person name="Stolte C."/>
            <person name="Zeng Q."/>
            <person name="Eisenstadt E."/>
            <person name="Fraser-Liggett C."/>
            <person name="Strausberg R."/>
            <person name="Galagan J."/>
            <person name="Birren B."/>
            <person name="Collins F.H."/>
        </authorList>
    </citation>
    <scope>NUCLEOTIDE SEQUENCE [LARGE SCALE GENOMIC DNA]</scope>
    <source>
        <strain evidence="2">JHB</strain>
    </source>
</reference>
<sequence length="217" mass="25429">MEVESLIWYKNYPIRTKFHPNRRGSGQLLSYLPFSPAAQASNPKESSSVGQPCGNFRLASLNQAAGLRGQIHHGIQHRRCRQRSSCPDRQPAASGPPTRRARCDLERNRLFKRRRNNLRRQLQPIDSKPECQSIMSVRSSDRFRQQVVEALRRAKFKFPSRRKIFIWKKWDFTKYDRDQHQVYWDGVCLVSDGCGVKFFNDHGPLKKREAYERARLA</sequence>
<organism>
    <name type="scientific">Culex quinquefasciatus</name>
    <name type="common">Southern house mosquito</name>
    <name type="synonym">Culex pungens</name>
    <dbReference type="NCBI Taxonomy" id="7176"/>
    <lineage>
        <taxon>Eukaryota</taxon>
        <taxon>Metazoa</taxon>
        <taxon>Ecdysozoa</taxon>
        <taxon>Arthropoda</taxon>
        <taxon>Hexapoda</taxon>
        <taxon>Insecta</taxon>
        <taxon>Pterygota</taxon>
        <taxon>Neoptera</taxon>
        <taxon>Endopterygota</taxon>
        <taxon>Diptera</taxon>
        <taxon>Nematocera</taxon>
        <taxon>Culicoidea</taxon>
        <taxon>Culicidae</taxon>
        <taxon>Culicinae</taxon>
        <taxon>Culicini</taxon>
        <taxon>Culex</taxon>
        <taxon>Culex</taxon>
    </lineage>
</organism>
<dbReference type="KEGG" id="cqu:CpipJ_CPIJ017073"/>